<dbReference type="Pfam" id="PF04542">
    <property type="entry name" value="Sigma70_r2"/>
    <property type="match status" value="1"/>
</dbReference>
<dbReference type="InterPro" id="IPR013249">
    <property type="entry name" value="RNA_pol_sigma70_r4_t2"/>
</dbReference>
<dbReference type="InterPro" id="IPR013325">
    <property type="entry name" value="RNA_pol_sigma_r2"/>
</dbReference>
<dbReference type="GO" id="GO:0006352">
    <property type="term" value="P:DNA-templated transcription initiation"/>
    <property type="evidence" value="ECO:0007669"/>
    <property type="project" value="InterPro"/>
</dbReference>
<proteinExistence type="inferred from homology"/>
<dbReference type="SUPFAM" id="SSF88946">
    <property type="entry name" value="Sigma2 domain of RNA polymerase sigma factors"/>
    <property type="match status" value="1"/>
</dbReference>
<dbReference type="InterPro" id="IPR036388">
    <property type="entry name" value="WH-like_DNA-bd_sf"/>
</dbReference>
<dbReference type="RefSeq" id="WP_096461506.1">
    <property type="nucleotide sequence ID" value="NZ_AP014936.1"/>
</dbReference>
<evidence type="ECO:0000256" key="5">
    <source>
        <dbReference type="ARBA" id="ARBA00023163"/>
    </source>
</evidence>
<accession>A0A1B4VCC6</accession>
<name>A0A1B4VCC6_9GAMM</name>
<dbReference type="EMBL" id="AP014936">
    <property type="protein sequence ID" value="BAU49051.1"/>
    <property type="molecule type" value="Genomic_DNA"/>
</dbReference>
<keyword evidence="4 6" id="KW-0238">DNA-binding</keyword>
<evidence type="ECO:0000313" key="10">
    <source>
        <dbReference type="Proteomes" id="UP000218899"/>
    </source>
</evidence>
<evidence type="ECO:0000313" key="9">
    <source>
        <dbReference type="EMBL" id="BAU49051.1"/>
    </source>
</evidence>
<evidence type="ECO:0000256" key="6">
    <source>
        <dbReference type="RuleBase" id="RU000716"/>
    </source>
</evidence>
<dbReference type="Proteomes" id="UP000218899">
    <property type="component" value="Chromosome"/>
</dbReference>
<dbReference type="PROSITE" id="PS01063">
    <property type="entry name" value="SIGMA70_ECF"/>
    <property type="match status" value="1"/>
</dbReference>
<dbReference type="InterPro" id="IPR007627">
    <property type="entry name" value="RNA_pol_sigma70_r2"/>
</dbReference>
<evidence type="ECO:0000259" key="8">
    <source>
        <dbReference type="Pfam" id="PF08281"/>
    </source>
</evidence>
<dbReference type="OrthoDB" id="9797134at2"/>
<dbReference type="InterPro" id="IPR013324">
    <property type="entry name" value="RNA_pol_sigma_r3/r4-like"/>
</dbReference>
<evidence type="ECO:0000256" key="1">
    <source>
        <dbReference type="ARBA" id="ARBA00010641"/>
    </source>
</evidence>
<feature type="domain" description="RNA polymerase sigma-70 region 2" evidence="7">
    <location>
        <begin position="19"/>
        <end position="83"/>
    </location>
</feature>
<keyword evidence="3 6" id="KW-0731">Sigma factor</keyword>
<keyword evidence="10" id="KW-1185">Reference proteome</keyword>
<dbReference type="InterPro" id="IPR039425">
    <property type="entry name" value="RNA_pol_sigma-70-like"/>
</dbReference>
<protein>
    <recommendedName>
        <fullName evidence="6">RNA polymerase sigma factor</fullName>
    </recommendedName>
</protein>
<dbReference type="InterPro" id="IPR014284">
    <property type="entry name" value="RNA_pol_sigma-70_dom"/>
</dbReference>
<evidence type="ECO:0000256" key="4">
    <source>
        <dbReference type="ARBA" id="ARBA00023125"/>
    </source>
</evidence>
<organism evidence="9 10">
    <name type="scientific">Sulfurifustis variabilis</name>
    <dbReference type="NCBI Taxonomy" id="1675686"/>
    <lineage>
        <taxon>Bacteria</taxon>
        <taxon>Pseudomonadati</taxon>
        <taxon>Pseudomonadota</taxon>
        <taxon>Gammaproteobacteria</taxon>
        <taxon>Acidiferrobacterales</taxon>
        <taxon>Acidiferrobacteraceae</taxon>
        <taxon>Sulfurifustis</taxon>
    </lineage>
</organism>
<sequence>MDVLKTLFSRSRETRARLEQHRARLYRIAYAWTHNRALADDLVQETLAKALAKSGQLRDPNAGEAWLYSILANCFRDHFRRQRDTEPMDEIELVAESTPESESSELEIVRKVRAAMGRLPFPQRQVLSLVDLEGFSYVEVARVLEIPIGTVMSRLCRARAALKTQLMNDMQRLAGGQEAKIRRIK</sequence>
<evidence type="ECO:0000256" key="2">
    <source>
        <dbReference type="ARBA" id="ARBA00023015"/>
    </source>
</evidence>
<dbReference type="PANTHER" id="PTHR43133:SF25">
    <property type="entry name" value="RNA POLYMERASE SIGMA FACTOR RFAY-RELATED"/>
    <property type="match status" value="1"/>
</dbReference>
<keyword evidence="5 6" id="KW-0804">Transcription</keyword>
<dbReference type="InterPro" id="IPR000838">
    <property type="entry name" value="RNA_pol_sigma70_ECF_CS"/>
</dbReference>
<keyword evidence="2 6" id="KW-0805">Transcription regulation</keyword>
<dbReference type="SUPFAM" id="SSF88659">
    <property type="entry name" value="Sigma3 and sigma4 domains of RNA polymerase sigma factors"/>
    <property type="match status" value="1"/>
</dbReference>
<dbReference type="KEGG" id="sva:SVA_2503"/>
<dbReference type="AlphaFoldDB" id="A0A1B4VCC6"/>
<reference evidence="9 10" key="1">
    <citation type="submission" date="2015-08" db="EMBL/GenBank/DDBJ databases">
        <title>Complete genome sequence of Sulfurifustis variabilis.</title>
        <authorList>
            <person name="Miura A."/>
            <person name="Kojima H."/>
            <person name="Fukui M."/>
        </authorList>
    </citation>
    <scope>NUCLEOTIDE SEQUENCE [LARGE SCALE GENOMIC DNA]</scope>
    <source>
        <strain evidence="10">skN76</strain>
    </source>
</reference>
<dbReference type="PANTHER" id="PTHR43133">
    <property type="entry name" value="RNA POLYMERASE ECF-TYPE SIGMA FACTO"/>
    <property type="match status" value="1"/>
</dbReference>
<dbReference type="NCBIfam" id="TIGR02937">
    <property type="entry name" value="sigma70-ECF"/>
    <property type="match status" value="1"/>
</dbReference>
<evidence type="ECO:0000259" key="7">
    <source>
        <dbReference type="Pfam" id="PF04542"/>
    </source>
</evidence>
<comment type="similarity">
    <text evidence="1 6">Belongs to the sigma-70 factor family. ECF subfamily.</text>
</comment>
<dbReference type="Pfam" id="PF08281">
    <property type="entry name" value="Sigma70_r4_2"/>
    <property type="match status" value="1"/>
</dbReference>
<feature type="domain" description="RNA polymerase sigma factor 70 region 4 type 2" evidence="8">
    <location>
        <begin position="111"/>
        <end position="162"/>
    </location>
</feature>
<gene>
    <name evidence="9" type="ORF">SVA_2503</name>
</gene>
<dbReference type="Gene3D" id="1.10.1740.10">
    <property type="match status" value="1"/>
</dbReference>
<dbReference type="CDD" id="cd06171">
    <property type="entry name" value="Sigma70_r4"/>
    <property type="match status" value="1"/>
</dbReference>
<dbReference type="GO" id="GO:0003677">
    <property type="term" value="F:DNA binding"/>
    <property type="evidence" value="ECO:0007669"/>
    <property type="project" value="UniProtKB-KW"/>
</dbReference>
<dbReference type="Gene3D" id="1.10.10.10">
    <property type="entry name" value="Winged helix-like DNA-binding domain superfamily/Winged helix DNA-binding domain"/>
    <property type="match status" value="1"/>
</dbReference>
<evidence type="ECO:0000256" key="3">
    <source>
        <dbReference type="ARBA" id="ARBA00023082"/>
    </source>
</evidence>
<dbReference type="GO" id="GO:0016987">
    <property type="term" value="F:sigma factor activity"/>
    <property type="evidence" value="ECO:0007669"/>
    <property type="project" value="UniProtKB-KW"/>
</dbReference>